<dbReference type="InterPro" id="IPR052160">
    <property type="entry name" value="Gypsy_RT_Integrase-like"/>
</dbReference>
<gene>
    <name evidence="1" type="ORF">Tci_041972</name>
</gene>
<dbReference type="EMBL" id="BKCJ010006037">
    <property type="protein sequence ID" value="GEU69994.1"/>
    <property type="molecule type" value="Genomic_DNA"/>
</dbReference>
<proteinExistence type="predicted"/>
<sequence length="300" mass="34406">MPPKRSSTSKASTMSQAAIRKLVADSIAVALETQTATMAEADNSIRQIPVAKRGNYKEFISCQPFFFNGTERVVGLIRWFERTESVFSRRNCAEENKVAYTTGTLTNDALPWCNAYAQPIGIKFWKSLQNALGTQLDMTTAYHPETDGQSKRTIQTLEDMLRACAIDFGKGWEKHLPLEEFSYNNSYHASIKAAPFEALYGRKYPRCTMTDRPSTTRCTGVPSLGSRDVEYIFQKQIFEFVVFDNYLDSIFGDLTEELKEDLKEEMKVKLKKEIKNELKEEMRKELKEETCEEFKEEIHA</sequence>
<reference evidence="1" key="1">
    <citation type="journal article" date="2019" name="Sci. Rep.">
        <title>Draft genome of Tanacetum cinerariifolium, the natural source of mosquito coil.</title>
        <authorList>
            <person name="Yamashiro T."/>
            <person name="Shiraishi A."/>
            <person name="Satake H."/>
            <person name="Nakayama K."/>
        </authorList>
    </citation>
    <scope>NUCLEOTIDE SEQUENCE</scope>
</reference>
<comment type="caution">
    <text evidence="1">The sequence shown here is derived from an EMBL/GenBank/DDBJ whole genome shotgun (WGS) entry which is preliminary data.</text>
</comment>
<keyword evidence="1" id="KW-0695">RNA-directed DNA polymerase</keyword>
<dbReference type="InterPro" id="IPR036397">
    <property type="entry name" value="RNaseH_sf"/>
</dbReference>
<name>A0A6L2MBS1_TANCI</name>
<dbReference type="GO" id="GO:0003676">
    <property type="term" value="F:nucleic acid binding"/>
    <property type="evidence" value="ECO:0007669"/>
    <property type="project" value="InterPro"/>
</dbReference>
<evidence type="ECO:0000313" key="1">
    <source>
        <dbReference type="EMBL" id="GEU69994.1"/>
    </source>
</evidence>
<dbReference type="InterPro" id="IPR012337">
    <property type="entry name" value="RNaseH-like_sf"/>
</dbReference>
<dbReference type="Gene3D" id="3.30.420.10">
    <property type="entry name" value="Ribonuclease H-like superfamily/Ribonuclease H"/>
    <property type="match status" value="1"/>
</dbReference>
<keyword evidence="1" id="KW-0808">Transferase</keyword>
<dbReference type="AlphaFoldDB" id="A0A6L2MBS1"/>
<organism evidence="1">
    <name type="scientific">Tanacetum cinerariifolium</name>
    <name type="common">Dalmatian daisy</name>
    <name type="synonym">Chrysanthemum cinerariifolium</name>
    <dbReference type="NCBI Taxonomy" id="118510"/>
    <lineage>
        <taxon>Eukaryota</taxon>
        <taxon>Viridiplantae</taxon>
        <taxon>Streptophyta</taxon>
        <taxon>Embryophyta</taxon>
        <taxon>Tracheophyta</taxon>
        <taxon>Spermatophyta</taxon>
        <taxon>Magnoliopsida</taxon>
        <taxon>eudicotyledons</taxon>
        <taxon>Gunneridae</taxon>
        <taxon>Pentapetalae</taxon>
        <taxon>asterids</taxon>
        <taxon>campanulids</taxon>
        <taxon>Asterales</taxon>
        <taxon>Asteraceae</taxon>
        <taxon>Asteroideae</taxon>
        <taxon>Anthemideae</taxon>
        <taxon>Anthemidinae</taxon>
        <taxon>Tanacetum</taxon>
    </lineage>
</organism>
<accession>A0A6L2MBS1</accession>
<keyword evidence="1" id="KW-0548">Nucleotidyltransferase</keyword>
<protein>
    <submittedName>
        <fullName evidence="1">Putative reverse transcriptase domain-containing protein</fullName>
    </submittedName>
</protein>
<dbReference type="SUPFAM" id="SSF53098">
    <property type="entry name" value="Ribonuclease H-like"/>
    <property type="match status" value="1"/>
</dbReference>
<dbReference type="PANTHER" id="PTHR47266">
    <property type="entry name" value="ENDONUCLEASE-RELATED"/>
    <property type="match status" value="1"/>
</dbReference>
<dbReference type="GO" id="GO:0003964">
    <property type="term" value="F:RNA-directed DNA polymerase activity"/>
    <property type="evidence" value="ECO:0007669"/>
    <property type="project" value="UniProtKB-KW"/>
</dbReference>